<dbReference type="AlphaFoldDB" id="A0A1E5VY54"/>
<sequence length="218" mass="24798">MHLSIGKCMFGRQMEMDKIMYFLMQKDHPSTESVGVLPIVGPAGVGKSTLVAHVLNDERVRNHFTQILVVNGDDTEDENLAILKDTAMTLQQNSTFGENQRLLAIIDCSWNFDEVAWNSWFLSSARCLPRALKANVQRNLYLFGEDPHELLQKNKPASYVLNNDEFLVCGQYPACLAEDNIPAITMYDVVSGSVKCEGEFEVLIWKSHIRPYEYYIRS</sequence>
<gene>
    <name evidence="2" type="ORF">BAE44_0008941</name>
</gene>
<evidence type="ECO:0000313" key="2">
    <source>
        <dbReference type="EMBL" id="OEL30038.1"/>
    </source>
</evidence>
<dbReference type="OrthoDB" id="683544at2759"/>
<feature type="domain" description="NB-ARC" evidence="1">
    <location>
        <begin position="13"/>
        <end position="93"/>
    </location>
</feature>
<keyword evidence="3" id="KW-1185">Reference proteome</keyword>
<protein>
    <recommendedName>
        <fullName evidence="1">NB-ARC domain-containing protein</fullName>
    </recommendedName>
</protein>
<dbReference type="Proteomes" id="UP000095767">
    <property type="component" value="Unassembled WGS sequence"/>
</dbReference>
<proteinExistence type="predicted"/>
<evidence type="ECO:0000313" key="3">
    <source>
        <dbReference type="Proteomes" id="UP000095767"/>
    </source>
</evidence>
<dbReference type="InterPro" id="IPR027417">
    <property type="entry name" value="P-loop_NTPase"/>
</dbReference>
<dbReference type="Pfam" id="PF00931">
    <property type="entry name" value="NB-ARC"/>
    <property type="match status" value="1"/>
</dbReference>
<dbReference type="PANTHER" id="PTHR33377:SF50">
    <property type="entry name" value="NB-ARC DOMAIN-CONTAINING PROTEIN"/>
    <property type="match status" value="1"/>
</dbReference>
<comment type="caution">
    <text evidence="2">The sequence shown here is derived from an EMBL/GenBank/DDBJ whole genome shotgun (WGS) entry which is preliminary data.</text>
</comment>
<dbReference type="InterPro" id="IPR002182">
    <property type="entry name" value="NB-ARC"/>
</dbReference>
<accession>A0A1E5VY54</accession>
<name>A0A1E5VY54_9POAL</name>
<dbReference type="SUPFAM" id="SSF52540">
    <property type="entry name" value="P-loop containing nucleoside triphosphate hydrolases"/>
    <property type="match status" value="1"/>
</dbReference>
<reference evidence="2 3" key="1">
    <citation type="submission" date="2016-09" db="EMBL/GenBank/DDBJ databases">
        <title>The draft genome of Dichanthelium oligosanthes: A C3 panicoid grass species.</title>
        <authorList>
            <person name="Studer A.J."/>
            <person name="Schnable J.C."/>
            <person name="Brutnell T.P."/>
        </authorList>
    </citation>
    <scope>NUCLEOTIDE SEQUENCE [LARGE SCALE GENOMIC DNA]</scope>
    <source>
        <strain evidence="3">cv. Kellogg 1175</strain>
        <tissue evidence="2">Leaf</tissue>
    </source>
</reference>
<dbReference type="Gene3D" id="3.40.50.300">
    <property type="entry name" value="P-loop containing nucleotide triphosphate hydrolases"/>
    <property type="match status" value="1"/>
</dbReference>
<organism evidence="2 3">
    <name type="scientific">Dichanthelium oligosanthes</name>
    <dbReference type="NCBI Taxonomy" id="888268"/>
    <lineage>
        <taxon>Eukaryota</taxon>
        <taxon>Viridiplantae</taxon>
        <taxon>Streptophyta</taxon>
        <taxon>Embryophyta</taxon>
        <taxon>Tracheophyta</taxon>
        <taxon>Spermatophyta</taxon>
        <taxon>Magnoliopsida</taxon>
        <taxon>Liliopsida</taxon>
        <taxon>Poales</taxon>
        <taxon>Poaceae</taxon>
        <taxon>PACMAD clade</taxon>
        <taxon>Panicoideae</taxon>
        <taxon>Panicodae</taxon>
        <taxon>Paniceae</taxon>
        <taxon>Dichantheliinae</taxon>
        <taxon>Dichanthelium</taxon>
    </lineage>
</organism>
<dbReference type="EMBL" id="LWDX02026384">
    <property type="protein sequence ID" value="OEL30038.1"/>
    <property type="molecule type" value="Genomic_DNA"/>
</dbReference>
<dbReference type="PANTHER" id="PTHR33377">
    <property type="entry name" value="OS10G0134700 PROTEIN-RELATED"/>
    <property type="match status" value="1"/>
</dbReference>
<evidence type="ECO:0000259" key="1">
    <source>
        <dbReference type="Pfam" id="PF00931"/>
    </source>
</evidence>
<dbReference type="GO" id="GO:0043531">
    <property type="term" value="F:ADP binding"/>
    <property type="evidence" value="ECO:0007669"/>
    <property type="project" value="InterPro"/>
</dbReference>